<keyword evidence="2" id="KW-0472">Membrane</keyword>
<evidence type="ECO:0000256" key="2">
    <source>
        <dbReference type="SAM" id="Phobius"/>
    </source>
</evidence>
<feature type="transmembrane region" description="Helical" evidence="2">
    <location>
        <begin position="35"/>
        <end position="62"/>
    </location>
</feature>
<feature type="region of interest" description="Disordered" evidence="1">
    <location>
        <begin position="1134"/>
        <end position="1154"/>
    </location>
</feature>
<evidence type="ECO:0008006" key="5">
    <source>
        <dbReference type="Google" id="ProtNLM"/>
    </source>
</evidence>
<dbReference type="RefSeq" id="WP_377797024.1">
    <property type="nucleotide sequence ID" value="NZ_JBHSLW010000009.1"/>
</dbReference>
<keyword evidence="2" id="KW-1133">Transmembrane helix</keyword>
<keyword evidence="4" id="KW-1185">Reference proteome</keyword>
<gene>
    <name evidence="3" type="ORF">ACFPOB_07065</name>
</gene>
<evidence type="ECO:0000256" key="1">
    <source>
        <dbReference type="SAM" id="MobiDB-lite"/>
    </source>
</evidence>
<reference evidence="4" key="1">
    <citation type="journal article" date="2019" name="Int. J. Syst. Evol. Microbiol.">
        <title>The Global Catalogue of Microorganisms (GCM) 10K type strain sequencing project: providing services to taxonomists for standard genome sequencing and annotation.</title>
        <authorList>
            <consortium name="The Broad Institute Genomics Platform"/>
            <consortium name="The Broad Institute Genome Sequencing Center for Infectious Disease"/>
            <person name="Wu L."/>
            <person name="Ma J."/>
        </authorList>
    </citation>
    <scope>NUCLEOTIDE SEQUENCE [LARGE SCALE GENOMIC DNA]</scope>
    <source>
        <strain evidence="4">NCAIM B.01391</strain>
    </source>
</reference>
<evidence type="ECO:0000313" key="4">
    <source>
        <dbReference type="Proteomes" id="UP001596053"/>
    </source>
</evidence>
<sequence>MSENNKIDPVPTPATAAEAECQEVAAVAKRAWRGVVTIAVTVCVAVVTLGFAAAVLLVSGFIPLSGLEGRISAAIEERLGPNWKVEAAQAELTRTDGRSRLRVREVSFRHAGGASFRAPEAVLGYDPMALLRGDFRLVSLDLRGVNIRLGVRQDGSLLLEQDAQPEQVSKTPVAGDPVDWDAFAGAMNAIGALVSNDGLLGSLEVAGIGGARVTLIDPAGRQRSGLEDVDIRLERFGGGQARLSMRGRVGPRWKELAIDLASAPDGTRSATVDIQRFEPAEAVALAFGNAMVALDGLALSGKISFTQTGSGERRLAAGLAVAPGVIRVHDAGLDPIEVQGAKLDFGSDDGLKTIKVASAQILAGETRLAGSGQARNEGGIWHLALDGSGQVAGIGKDAAVVLSALRTQIEVDPAAGEVRMDNFSFKGPLINAEGSGMARRRDEQNSHQFQIRAVDTDMRAALAVWPAVTSPGLHGALSEMVKGGRVEEIDVKVTMSPEANMRLWSGKGMDDDAVAVRLKASQVSFLPNPGLPLLTDARVVGSTTGRTVDLAISQATAELGEGRKLQLSDGTFAMSDTWAERPQARIGFRSTGSADAMVALLNFPSLREFSPLKIEPGALRGTIDLTEQITLPLINDLTFSDVVIRSSGMLSNIASDSLLGGEKLEGANLALNYDRGQLSIKGEGRVGGDKAPIELKQNAKGQGEATVTLMLDNAALKRRGFGPDTGISGPLQVKVTKPLGRSPDAPPRVEVDLARAAIDTGVPGVSKPAGRAGKAAFNYVVDDDGPDLEDLTIESAPLFAKGRISLNKQNAFESASFSQLRLSPGDNLTKVEIGRDGAVTKLSVRGTVLDARPFVRDLFDTPAPTRGGRGNQNAAPGPDFDLDLDVPILTGFNNEALGNSQLKLSRRSGAMRSIGYQGRIGKADLSIKQARQGDRVVVQSENGGAILRFLDLYRRAYGGDLILQLGAGEGRQPGELLMRNFTVRDEPALRRVVGPPGSQGPGAQDSTGAPAPRIDASDVAFTKLRAEFVRSASRIDINDAVLWGQQVGFTIQGNVDYARDRVDIGGTFVPGYAFNNAFAQVPVVGMILGGGQYGGLFAVNFRVSGSASQPTMTVNPLSAIAPGILRRFVDPLGGGPLEQSRPGSNLPAPGTPER</sequence>
<feature type="region of interest" description="Disordered" evidence="1">
    <location>
        <begin position="990"/>
        <end position="1013"/>
    </location>
</feature>
<name>A0ABW0IM23_9HYPH</name>
<dbReference type="EMBL" id="JBHSLW010000009">
    <property type="protein sequence ID" value="MFC5419323.1"/>
    <property type="molecule type" value="Genomic_DNA"/>
</dbReference>
<dbReference type="Proteomes" id="UP001596053">
    <property type="component" value="Unassembled WGS sequence"/>
</dbReference>
<protein>
    <recommendedName>
        <fullName evidence="5">DUF3971 domain-containing protein</fullName>
    </recommendedName>
</protein>
<proteinExistence type="predicted"/>
<comment type="caution">
    <text evidence="3">The sequence shown here is derived from an EMBL/GenBank/DDBJ whole genome shotgun (WGS) entry which is preliminary data.</text>
</comment>
<evidence type="ECO:0000313" key="3">
    <source>
        <dbReference type="EMBL" id="MFC5419323.1"/>
    </source>
</evidence>
<organism evidence="3 4">
    <name type="scientific">Bosea eneae</name>
    <dbReference type="NCBI Taxonomy" id="151454"/>
    <lineage>
        <taxon>Bacteria</taxon>
        <taxon>Pseudomonadati</taxon>
        <taxon>Pseudomonadota</taxon>
        <taxon>Alphaproteobacteria</taxon>
        <taxon>Hyphomicrobiales</taxon>
        <taxon>Boseaceae</taxon>
        <taxon>Bosea</taxon>
    </lineage>
</organism>
<keyword evidence="2" id="KW-0812">Transmembrane</keyword>
<accession>A0ABW0IM23</accession>